<sequence length="53" mass="5402">MQMEVGKGHGCVPLLEAGGQYSTAVAARPLLCKRSFVAVTGEAGKSALCDVPP</sequence>
<organism evidence="1 2">
    <name type="scientific">Pseudomyxococcus hansupus</name>
    <dbReference type="NCBI Taxonomy" id="1297742"/>
    <lineage>
        <taxon>Bacteria</taxon>
        <taxon>Pseudomonadati</taxon>
        <taxon>Myxococcota</taxon>
        <taxon>Myxococcia</taxon>
        <taxon>Myxococcales</taxon>
        <taxon>Cystobacterineae</taxon>
        <taxon>Myxococcaceae</taxon>
        <taxon>Pseudomyxococcus</taxon>
    </lineage>
</organism>
<evidence type="ECO:0000313" key="2">
    <source>
        <dbReference type="Proteomes" id="UP000009026"/>
    </source>
</evidence>
<accession>A0A0H4WN09</accession>
<gene>
    <name evidence="1" type="ORF">A176_001061</name>
</gene>
<dbReference type="Proteomes" id="UP000009026">
    <property type="component" value="Chromosome"/>
</dbReference>
<dbReference type="STRING" id="1297742.A176_001061"/>
<reference evidence="1 2" key="1">
    <citation type="journal article" date="2016" name="PLoS ONE">
        <title>Complete Genome Sequence and Comparative Genomics of a Novel Myxobacterium Myxococcus hansupus.</title>
        <authorList>
            <person name="Sharma G."/>
            <person name="Narwani T."/>
            <person name="Subramanian S."/>
        </authorList>
    </citation>
    <scope>NUCLEOTIDE SEQUENCE [LARGE SCALE GENOMIC DNA]</scope>
    <source>
        <strain evidence="2">mixupus</strain>
    </source>
</reference>
<proteinExistence type="predicted"/>
<name>A0A0H4WN09_9BACT</name>
<evidence type="ECO:0000313" key="1">
    <source>
        <dbReference type="EMBL" id="AKQ64149.1"/>
    </source>
</evidence>
<protein>
    <submittedName>
        <fullName evidence="1">Uncharacterized protein</fullName>
    </submittedName>
</protein>
<keyword evidence="2" id="KW-1185">Reference proteome</keyword>
<dbReference type="AlphaFoldDB" id="A0A0H4WN09"/>
<dbReference type="KEGG" id="mym:A176_001061"/>
<dbReference type="EMBL" id="CP012109">
    <property type="protein sequence ID" value="AKQ64149.1"/>
    <property type="molecule type" value="Genomic_DNA"/>
</dbReference>